<evidence type="ECO:0000256" key="3">
    <source>
        <dbReference type="ARBA" id="ARBA00022692"/>
    </source>
</evidence>
<sequence length="542" mass="58532">MTEIIVVEDEHISTAEVQLKHRNVHLDGIPPSDTLADLSDNRNLQRPRRTPLPKIQLSILLFIQLAEPVTCTVIYPFVNQLVRQTGITGGDERKTGYFAGLIESLFYATEAITVLQWGRVSDRMGRKPILLVGLFGLTLSILSFGVSKSYWTLVLSRCAEGALNGNVGVAKSMMAEITDPSNMAQGFAFLPMVWAVGGTLGPIIGGMLSVPAERWPNSFGRSPFFVKYPYFLSCLIPACLSVSTFVLTLVCLKEVIPDIPSRTTSRRSSFTLTTKPDPFGPAELDEKIEYSASEEAPSNVVIANKKPSAPPLRSLLVRRVLTPILNYAFIAFVDQCMTVLQPLMYSTPIALGGLSFSPFTIGIVMGVWGVINGCIQIFAFPALLKYLGPRKLYTAALASYFISIGAYPLMSFLAKQAGGVDGKVWAVLVFQLASIIYDSDISLCIGCIFIYVTDGAPSREALGATNGIAQTTASTMRALAPSAASSLFSLSLQRNLAGGTAVYWILMSIIIVGMFCASQLPSRLLSDGPSEESQRSTGANSS</sequence>
<dbReference type="PROSITE" id="PS50850">
    <property type="entry name" value="MFS"/>
    <property type="match status" value="1"/>
</dbReference>
<feature type="transmembrane region" description="Helical" evidence="6">
    <location>
        <begin position="186"/>
        <end position="210"/>
    </location>
</feature>
<evidence type="ECO:0000256" key="6">
    <source>
        <dbReference type="SAM" id="Phobius"/>
    </source>
</evidence>
<accession>F8PZA3</accession>
<dbReference type="GO" id="GO:0022857">
    <property type="term" value="F:transmembrane transporter activity"/>
    <property type="evidence" value="ECO:0007669"/>
    <property type="project" value="InterPro"/>
</dbReference>
<evidence type="ECO:0000256" key="5">
    <source>
        <dbReference type="ARBA" id="ARBA00023136"/>
    </source>
</evidence>
<feature type="transmembrane region" description="Helical" evidence="6">
    <location>
        <begin position="501"/>
        <end position="520"/>
    </location>
</feature>
<dbReference type="PRINTS" id="PR01035">
    <property type="entry name" value="TCRTETA"/>
</dbReference>
<dbReference type="InterPro" id="IPR020846">
    <property type="entry name" value="MFS_dom"/>
</dbReference>
<dbReference type="Pfam" id="PF07690">
    <property type="entry name" value="MFS_1"/>
    <property type="match status" value="1"/>
</dbReference>
<keyword evidence="3 6" id="KW-0812">Transmembrane</keyword>
<keyword evidence="5 6" id="KW-0472">Membrane</keyword>
<evidence type="ECO:0000259" key="7">
    <source>
        <dbReference type="PROSITE" id="PS50850"/>
    </source>
</evidence>
<dbReference type="HOGENOM" id="CLU_001265_54_6_1"/>
<feature type="transmembrane region" description="Helical" evidence="6">
    <location>
        <begin position="97"/>
        <end position="117"/>
    </location>
</feature>
<proteinExistence type="predicted"/>
<dbReference type="SUPFAM" id="SSF103473">
    <property type="entry name" value="MFS general substrate transporter"/>
    <property type="match status" value="1"/>
</dbReference>
<dbReference type="Gene3D" id="1.20.1250.20">
    <property type="entry name" value="MFS general substrate transporter like domains"/>
    <property type="match status" value="1"/>
</dbReference>
<evidence type="ECO:0000256" key="1">
    <source>
        <dbReference type="ARBA" id="ARBA00004141"/>
    </source>
</evidence>
<keyword evidence="9" id="KW-1185">Reference proteome</keyword>
<feature type="transmembrane region" description="Helical" evidence="6">
    <location>
        <begin position="324"/>
        <end position="344"/>
    </location>
</feature>
<evidence type="ECO:0000313" key="9">
    <source>
        <dbReference type="Proteomes" id="UP000008063"/>
    </source>
</evidence>
<dbReference type="Proteomes" id="UP000008063">
    <property type="component" value="Unassembled WGS sequence"/>
</dbReference>
<feature type="transmembrane region" description="Helical" evidence="6">
    <location>
        <begin position="356"/>
        <end position="380"/>
    </location>
</feature>
<dbReference type="PANTHER" id="PTHR23504">
    <property type="entry name" value="MAJOR FACILITATOR SUPERFAMILY DOMAIN-CONTAINING PROTEIN 10"/>
    <property type="match status" value="1"/>
</dbReference>
<dbReference type="CDD" id="cd17330">
    <property type="entry name" value="MFS_SLC46_TetA_like"/>
    <property type="match status" value="1"/>
</dbReference>
<evidence type="ECO:0000256" key="2">
    <source>
        <dbReference type="ARBA" id="ARBA00022448"/>
    </source>
</evidence>
<feature type="transmembrane region" description="Helical" evidence="6">
    <location>
        <begin position="230"/>
        <end position="252"/>
    </location>
</feature>
<dbReference type="GO" id="GO:0016020">
    <property type="term" value="C:membrane"/>
    <property type="evidence" value="ECO:0007669"/>
    <property type="project" value="UniProtKB-SubCell"/>
</dbReference>
<dbReference type="InParanoid" id="F8PZA3"/>
<dbReference type="PANTHER" id="PTHR23504:SF15">
    <property type="entry name" value="MAJOR FACILITATOR SUPERFAMILY (MFS) PROFILE DOMAIN-CONTAINING PROTEIN"/>
    <property type="match status" value="1"/>
</dbReference>
<comment type="subcellular location">
    <subcellularLocation>
        <location evidence="1">Membrane</location>
        <topology evidence="1">Multi-pass membrane protein</topology>
    </subcellularLocation>
</comment>
<dbReference type="EMBL" id="GL945480">
    <property type="protein sequence ID" value="EGN99216.1"/>
    <property type="molecule type" value="Genomic_DNA"/>
</dbReference>
<feature type="transmembrane region" description="Helical" evidence="6">
    <location>
        <begin position="425"/>
        <end position="452"/>
    </location>
</feature>
<name>F8PZA3_SERL3</name>
<feature type="transmembrane region" description="Helical" evidence="6">
    <location>
        <begin position="129"/>
        <end position="147"/>
    </location>
</feature>
<gene>
    <name evidence="8" type="ORF">SERLA73DRAFT_55143</name>
</gene>
<dbReference type="InterPro" id="IPR011701">
    <property type="entry name" value="MFS"/>
</dbReference>
<keyword evidence="4 6" id="KW-1133">Transmembrane helix</keyword>
<keyword evidence="2" id="KW-0813">Transport</keyword>
<reference evidence="9" key="1">
    <citation type="journal article" date="2011" name="Science">
        <title>The plant cell wall-decomposing machinery underlies the functional diversity of forest fungi.</title>
        <authorList>
            <person name="Eastwood D.C."/>
            <person name="Floudas D."/>
            <person name="Binder M."/>
            <person name="Majcherczyk A."/>
            <person name="Schneider P."/>
            <person name="Aerts A."/>
            <person name="Asiegbu F.O."/>
            <person name="Baker S.E."/>
            <person name="Barry K."/>
            <person name="Bendiksby M."/>
            <person name="Blumentritt M."/>
            <person name="Coutinho P.M."/>
            <person name="Cullen D."/>
            <person name="de Vries R.P."/>
            <person name="Gathman A."/>
            <person name="Goodell B."/>
            <person name="Henrissat B."/>
            <person name="Ihrmark K."/>
            <person name="Kauserud H."/>
            <person name="Kohler A."/>
            <person name="LaButti K."/>
            <person name="Lapidus A."/>
            <person name="Lavin J.L."/>
            <person name="Lee Y.-H."/>
            <person name="Lindquist E."/>
            <person name="Lilly W."/>
            <person name="Lucas S."/>
            <person name="Morin E."/>
            <person name="Murat C."/>
            <person name="Oguiza J.A."/>
            <person name="Park J."/>
            <person name="Pisabarro A.G."/>
            <person name="Riley R."/>
            <person name="Rosling A."/>
            <person name="Salamov A."/>
            <person name="Schmidt O."/>
            <person name="Schmutz J."/>
            <person name="Skrede I."/>
            <person name="Stenlid J."/>
            <person name="Wiebenga A."/>
            <person name="Xie X."/>
            <person name="Kuees U."/>
            <person name="Hibbett D.S."/>
            <person name="Hoffmeister D."/>
            <person name="Hoegberg N."/>
            <person name="Martin F."/>
            <person name="Grigoriev I.V."/>
            <person name="Watkinson S.C."/>
        </authorList>
    </citation>
    <scope>NUCLEOTIDE SEQUENCE [LARGE SCALE GENOMIC DNA]</scope>
    <source>
        <strain evidence="9">strain S7.3</strain>
    </source>
</reference>
<dbReference type="OMA" id="AICVLQW"/>
<feature type="domain" description="Major facilitator superfamily (MFS) profile" evidence="7">
    <location>
        <begin position="56"/>
        <end position="525"/>
    </location>
</feature>
<evidence type="ECO:0000256" key="4">
    <source>
        <dbReference type="ARBA" id="ARBA00022989"/>
    </source>
</evidence>
<protein>
    <recommendedName>
        <fullName evidence="7">Major facilitator superfamily (MFS) profile domain-containing protein</fullName>
    </recommendedName>
</protein>
<dbReference type="InterPro" id="IPR001958">
    <property type="entry name" value="Tet-R_TetA/multi-R_MdtG-like"/>
</dbReference>
<dbReference type="InterPro" id="IPR036259">
    <property type="entry name" value="MFS_trans_sf"/>
</dbReference>
<organism evidence="9">
    <name type="scientific">Serpula lacrymans var. lacrymans (strain S7.3)</name>
    <name type="common">Dry rot fungus</name>
    <dbReference type="NCBI Taxonomy" id="936435"/>
    <lineage>
        <taxon>Eukaryota</taxon>
        <taxon>Fungi</taxon>
        <taxon>Dikarya</taxon>
        <taxon>Basidiomycota</taxon>
        <taxon>Agaricomycotina</taxon>
        <taxon>Agaricomycetes</taxon>
        <taxon>Agaricomycetidae</taxon>
        <taxon>Boletales</taxon>
        <taxon>Coniophorineae</taxon>
        <taxon>Serpulaceae</taxon>
        <taxon>Serpula</taxon>
    </lineage>
</organism>
<feature type="transmembrane region" description="Helical" evidence="6">
    <location>
        <begin position="392"/>
        <end position="413"/>
    </location>
</feature>
<evidence type="ECO:0000313" key="8">
    <source>
        <dbReference type="EMBL" id="EGN99216.1"/>
    </source>
</evidence>
<dbReference type="AlphaFoldDB" id="F8PZA3"/>
<dbReference type="OrthoDB" id="419616at2759"/>